<dbReference type="InterPro" id="IPR036265">
    <property type="entry name" value="HIT-like_sf"/>
</dbReference>
<dbReference type="PRINTS" id="PR00332">
    <property type="entry name" value="HISTRIAD"/>
</dbReference>
<dbReference type="InterPro" id="IPR039384">
    <property type="entry name" value="HINT"/>
</dbReference>
<name>A0A256FWM6_9HYPH</name>
<dbReference type="GO" id="GO:0003824">
    <property type="term" value="F:catalytic activity"/>
    <property type="evidence" value="ECO:0007669"/>
    <property type="project" value="InterPro"/>
</dbReference>
<dbReference type="Gene3D" id="3.30.428.10">
    <property type="entry name" value="HIT-like"/>
    <property type="match status" value="1"/>
</dbReference>
<dbReference type="CDD" id="cd01277">
    <property type="entry name" value="HINT_subgroup"/>
    <property type="match status" value="1"/>
</dbReference>
<dbReference type="PROSITE" id="PS51084">
    <property type="entry name" value="HIT_2"/>
    <property type="match status" value="1"/>
</dbReference>
<feature type="domain" description="HIT" evidence="4">
    <location>
        <begin position="10"/>
        <end position="118"/>
    </location>
</feature>
<dbReference type="Pfam" id="PF01230">
    <property type="entry name" value="HIT"/>
    <property type="match status" value="1"/>
</dbReference>
<evidence type="ECO:0000256" key="2">
    <source>
        <dbReference type="PIRSR" id="PIRSR601310-3"/>
    </source>
</evidence>
<reference evidence="5 6" key="1">
    <citation type="submission" date="2017-07" db="EMBL/GenBank/DDBJ databases">
        <title>Phylogenetic study on the rhizospheric bacterium Ochrobactrum sp. A44.</title>
        <authorList>
            <person name="Krzyzanowska D.M."/>
            <person name="Ossowicki A."/>
            <person name="Rajewska M."/>
            <person name="Maciag T."/>
            <person name="Kaczynski Z."/>
            <person name="Czerwicka M."/>
            <person name="Jafra S."/>
        </authorList>
    </citation>
    <scope>NUCLEOTIDE SEQUENCE [LARGE SCALE GENOMIC DNA]</scope>
    <source>
        <strain evidence="5 6">DSM 7216</strain>
    </source>
</reference>
<dbReference type="InterPro" id="IPR011146">
    <property type="entry name" value="HIT-like"/>
</dbReference>
<accession>A0A256FWM6</accession>
<organism evidence="5 6">
    <name type="scientific">Brucella thiophenivorans</name>
    <dbReference type="NCBI Taxonomy" id="571255"/>
    <lineage>
        <taxon>Bacteria</taxon>
        <taxon>Pseudomonadati</taxon>
        <taxon>Pseudomonadota</taxon>
        <taxon>Alphaproteobacteria</taxon>
        <taxon>Hyphomicrobiales</taxon>
        <taxon>Brucellaceae</taxon>
        <taxon>Brucella/Ochrobactrum group</taxon>
        <taxon>Brucella</taxon>
    </lineage>
</organism>
<evidence type="ECO:0000313" key="6">
    <source>
        <dbReference type="Proteomes" id="UP000215590"/>
    </source>
</evidence>
<evidence type="ECO:0000256" key="1">
    <source>
        <dbReference type="PIRSR" id="PIRSR601310-1"/>
    </source>
</evidence>
<dbReference type="InterPro" id="IPR001310">
    <property type="entry name" value="Histidine_triad_HIT"/>
</dbReference>
<protein>
    <submittedName>
        <fullName evidence="5">Histidine triad protein</fullName>
    </submittedName>
</protein>
<dbReference type="PANTHER" id="PTHR46648:SF1">
    <property type="entry name" value="ADENOSINE 5'-MONOPHOSPHORAMIDASE HNT1"/>
    <property type="match status" value="1"/>
</dbReference>
<dbReference type="AlphaFoldDB" id="A0A256FWM6"/>
<dbReference type="EMBL" id="NNRJ01000019">
    <property type="protein sequence ID" value="OYR19254.1"/>
    <property type="molecule type" value="Genomic_DNA"/>
</dbReference>
<evidence type="ECO:0000256" key="3">
    <source>
        <dbReference type="PROSITE-ProRule" id="PRU00464"/>
    </source>
</evidence>
<keyword evidence="6" id="KW-1185">Reference proteome</keyword>
<dbReference type="OrthoDB" id="9784774at2"/>
<dbReference type="RefSeq" id="WP_094507270.1">
    <property type="nucleotide sequence ID" value="NZ_JBHEEK010000002.1"/>
</dbReference>
<comment type="caution">
    <text evidence="5">The sequence shown here is derived from an EMBL/GenBank/DDBJ whole genome shotgun (WGS) entry which is preliminary data.</text>
</comment>
<dbReference type="Proteomes" id="UP000215590">
    <property type="component" value="Unassembled WGS sequence"/>
</dbReference>
<feature type="active site" description="Tele-AMP-histidine intermediate" evidence="1">
    <location>
        <position position="104"/>
    </location>
</feature>
<evidence type="ECO:0000313" key="5">
    <source>
        <dbReference type="EMBL" id="OYR19254.1"/>
    </source>
</evidence>
<evidence type="ECO:0000259" key="4">
    <source>
        <dbReference type="PROSITE" id="PS51084"/>
    </source>
</evidence>
<gene>
    <name evidence="5" type="ORF">CEV31_2602</name>
</gene>
<feature type="short sequence motif" description="Histidine triad motif" evidence="2 3">
    <location>
        <begin position="102"/>
        <end position="106"/>
    </location>
</feature>
<proteinExistence type="predicted"/>
<dbReference type="PANTHER" id="PTHR46648">
    <property type="entry name" value="HIT FAMILY PROTEIN 1"/>
    <property type="match status" value="1"/>
</dbReference>
<sequence>MSATYDDNNIFAKILRDEIPSTRVFETDHVVAFMDVMPQGTGHTLVVPKAPSRNLLDAKPEVLAETIKAVQTVANAVKKAFDADGVTVIQFNEPAAGQTVYHLHFHVIPRFDGVDLKPHTGQMEDQAVLSANAEKIRTAL</sequence>
<dbReference type="GO" id="GO:0009117">
    <property type="term" value="P:nucleotide metabolic process"/>
    <property type="evidence" value="ECO:0007669"/>
    <property type="project" value="TreeGrafter"/>
</dbReference>
<dbReference type="SUPFAM" id="SSF54197">
    <property type="entry name" value="HIT-like"/>
    <property type="match status" value="1"/>
</dbReference>